<evidence type="ECO:0000256" key="4">
    <source>
        <dbReference type="ARBA" id="ARBA00022840"/>
    </source>
</evidence>
<evidence type="ECO:0000313" key="8">
    <source>
        <dbReference type="EMBL" id="TQV72969.1"/>
    </source>
</evidence>
<dbReference type="InterPro" id="IPR013689">
    <property type="entry name" value="RNA_helicase_ATP-dep_HrpB_C"/>
</dbReference>
<evidence type="ECO:0000259" key="7">
    <source>
        <dbReference type="PROSITE" id="PS51194"/>
    </source>
</evidence>
<evidence type="ECO:0000256" key="1">
    <source>
        <dbReference type="ARBA" id="ARBA00022741"/>
    </source>
</evidence>
<dbReference type="InterPro" id="IPR010225">
    <property type="entry name" value="HrpB"/>
</dbReference>
<dbReference type="EMBL" id="VIKR01000004">
    <property type="protein sequence ID" value="TQV72969.1"/>
    <property type="molecule type" value="Genomic_DNA"/>
</dbReference>
<dbReference type="SMART" id="SM00847">
    <property type="entry name" value="HA2"/>
    <property type="match status" value="1"/>
</dbReference>
<dbReference type="PROSITE" id="PS51192">
    <property type="entry name" value="HELICASE_ATP_BIND_1"/>
    <property type="match status" value="1"/>
</dbReference>
<organism evidence="8 9">
    <name type="scientific">Aliikangiella marina</name>
    <dbReference type="NCBI Taxonomy" id="1712262"/>
    <lineage>
        <taxon>Bacteria</taxon>
        <taxon>Pseudomonadati</taxon>
        <taxon>Pseudomonadota</taxon>
        <taxon>Gammaproteobacteria</taxon>
        <taxon>Oceanospirillales</taxon>
        <taxon>Pleioneaceae</taxon>
        <taxon>Aliikangiella</taxon>
    </lineage>
</organism>
<dbReference type="GO" id="GO:0016787">
    <property type="term" value="F:hydrolase activity"/>
    <property type="evidence" value="ECO:0007669"/>
    <property type="project" value="UniProtKB-KW"/>
</dbReference>
<protein>
    <submittedName>
        <fullName evidence="8">ATP-dependent helicase HrpB</fullName>
    </submittedName>
</protein>
<keyword evidence="9" id="KW-1185">Reference proteome</keyword>
<keyword evidence="1" id="KW-0547">Nucleotide-binding</keyword>
<gene>
    <name evidence="8" type="primary">hrpB</name>
    <name evidence="8" type="ORF">FLL45_16020</name>
</gene>
<dbReference type="InterPro" id="IPR011545">
    <property type="entry name" value="DEAD/DEAH_box_helicase_dom"/>
</dbReference>
<dbReference type="Pfam" id="PF00270">
    <property type="entry name" value="DEAD"/>
    <property type="match status" value="1"/>
</dbReference>
<dbReference type="PROSITE" id="PS51194">
    <property type="entry name" value="HELICASE_CTER"/>
    <property type="match status" value="1"/>
</dbReference>
<accession>A0A545T6W9</accession>
<dbReference type="InterPro" id="IPR049614">
    <property type="entry name" value="HrpB_DEXH"/>
</dbReference>
<keyword evidence="4" id="KW-0067">ATP-binding</keyword>
<sequence length="854" mass="95945">MRSGYVNNTLNTTRISTLIQDSRLPIVDILDEFSVKLNDYPAVIISAEPGAGKTTILPLALLATLKLGKKIIVLEPRRIAAKNAAMRMSQLLGQPVGDSVGFRVRNETRVSKNTQIEVVTEAVFTRMIQSDPELAQVDYVLFDEFHERSLSSDLGLAFAIDVQNSLREDLKIIVMSATLEVEKVLKLFHRASLIQSKGREFPVMVQHRPVAKHDDMRVTLVRVIKEFIKLQKESHYPPNILCFFPGIKEIKTSMDFLNESFSSDREIQIFELHGSLPFKQQQQVLCNDIQVRKVILATNIAEASITIDGVGCVIDSGMSRYAQFDPNVGFDRLKTVRVSAHSAEQRKGRAGRLAAGICYRLWPQSQILREASVPEILRTDLSSALLEMSLWGVKSPQALALVEQPNLGSIAQAQQLLKQLGAIDQQLNITPHGKLMTRFGAHPRIAHMIIRAKDFRLVELACLAAALLEEKDVFLGQREHDANFFNRIQHCLEVSALNHQVQRVLKQSDRFRKLAMTAGLLKSETSQIKAFPEDLAKLLAFAFPDRIAQRRGSGYKLASGTGVKPPQNDFFKSEFIVISQLVGQANNTRIFHGVEIGLEVLQDLFADTIKAVEVTFWDEQSQSVRCERQTRLAEIVLSNQPVKNFSPQAMTNGLLEGVKRNGIEKLPWSECAKQWLAKLRLIKGKTRFCSDVPDISEGWLVENLATWLGPCIVGLTKISQIDEKVVVNALQNLVSWQTLQQIEALMPERIKVASGSQIKVNYLHGDKPVLAVKLQEMFGETETPRLANGEISVVVHLLSPAGRPLQITEDLAHFWQTSYQEVKKEMRGRYPKHPWPDDPLNAEATRYTKKRSKT</sequence>
<reference evidence="8 9" key="1">
    <citation type="submission" date="2019-06" db="EMBL/GenBank/DDBJ databases">
        <title>Draft genome of Aliikangiella marina GYP-15.</title>
        <authorList>
            <person name="Wang G."/>
        </authorList>
    </citation>
    <scope>NUCLEOTIDE SEQUENCE [LARGE SCALE GENOMIC DNA]</scope>
    <source>
        <strain evidence="8 9">GYP-15</strain>
    </source>
</reference>
<dbReference type="OrthoDB" id="9805617at2"/>
<comment type="caution">
    <text evidence="8">The sequence shown here is derived from an EMBL/GenBank/DDBJ whole genome shotgun (WGS) entry which is preliminary data.</text>
</comment>
<dbReference type="Gene3D" id="3.40.50.300">
    <property type="entry name" value="P-loop containing nucleotide triphosphate hydrolases"/>
    <property type="match status" value="2"/>
</dbReference>
<feature type="region of interest" description="Disordered" evidence="5">
    <location>
        <begin position="829"/>
        <end position="854"/>
    </location>
</feature>
<dbReference type="Pfam" id="PF00271">
    <property type="entry name" value="Helicase_C"/>
    <property type="match status" value="1"/>
</dbReference>
<keyword evidence="3 8" id="KW-0347">Helicase</keyword>
<evidence type="ECO:0000259" key="6">
    <source>
        <dbReference type="PROSITE" id="PS51192"/>
    </source>
</evidence>
<feature type="domain" description="Helicase ATP-binding" evidence="6">
    <location>
        <begin position="34"/>
        <end position="197"/>
    </location>
</feature>
<dbReference type="FunFam" id="3.40.50.300:FF:002125">
    <property type="entry name" value="ATP-dependent helicase HrpB"/>
    <property type="match status" value="1"/>
</dbReference>
<dbReference type="InterPro" id="IPR056329">
    <property type="entry name" value="CON_HrpB"/>
</dbReference>
<feature type="domain" description="Helicase C-terminal" evidence="7">
    <location>
        <begin position="222"/>
        <end position="392"/>
    </location>
</feature>
<dbReference type="GO" id="GO:0003676">
    <property type="term" value="F:nucleic acid binding"/>
    <property type="evidence" value="ECO:0007669"/>
    <property type="project" value="InterPro"/>
</dbReference>
<proteinExistence type="predicted"/>
<evidence type="ECO:0000256" key="5">
    <source>
        <dbReference type="SAM" id="MobiDB-lite"/>
    </source>
</evidence>
<dbReference type="PANTHER" id="PTHR43519:SF1">
    <property type="entry name" value="ATP-DEPENDENT RNA HELICASE HRPB"/>
    <property type="match status" value="1"/>
</dbReference>
<dbReference type="AlphaFoldDB" id="A0A545T6W9"/>
<dbReference type="InterPro" id="IPR014001">
    <property type="entry name" value="Helicase_ATP-bd"/>
</dbReference>
<dbReference type="SMART" id="SM00487">
    <property type="entry name" value="DEXDc"/>
    <property type="match status" value="1"/>
</dbReference>
<dbReference type="CDD" id="cd17990">
    <property type="entry name" value="DEXHc_HrpB"/>
    <property type="match status" value="1"/>
</dbReference>
<dbReference type="CDD" id="cd18791">
    <property type="entry name" value="SF2_C_RHA"/>
    <property type="match status" value="1"/>
</dbReference>
<dbReference type="PIRSF" id="PIRSF005496">
    <property type="entry name" value="ATP_hel_hrpB"/>
    <property type="match status" value="1"/>
</dbReference>
<dbReference type="InterPro" id="IPR007502">
    <property type="entry name" value="Helicase-assoc_dom"/>
</dbReference>
<dbReference type="GO" id="GO:0005524">
    <property type="term" value="F:ATP binding"/>
    <property type="evidence" value="ECO:0007669"/>
    <property type="project" value="UniProtKB-KW"/>
</dbReference>
<dbReference type="Proteomes" id="UP000317839">
    <property type="component" value="Unassembled WGS sequence"/>
</dbReference>
<dbReference type="PANTHER" id="PTHR43519">
    <property type="entry name" value="ATP-DEPENDENT RNA HELICASE HRPB"/>
    <property type="match status" value="1"/>
</dbReference>
<dbReference type="GO" id="GO:0004386">
    <property type="term" value="F:helicase activity"/>
    <property type="evidence" value="ECO:0007669"/>
    <property type="project" value="UniProtKB-KW"/>
</dbReference>
<dbReference type="Pfam" id="PF08482">
    <property type="entry name" value="HrpB_C"/>
    <property type="match status" value="1"/>
</dbReference>
<evidence type="ECO:0000256" key="2">
    <source>
        <dbReference type="ARBA" id="ARBA00022801"/>
    </source>
</evidence>
<dbReference type="InterPro" id="IPR001650">
    <property type="entry name" value="Helicase_C-like"/>
</dbReference>
<evidence type="ECO:0000313" key="9">
    <source>
        <dbReference type="Proteomes" id="UP000317839"/>
    </source>
</evidence>
<dbReference type="SMART" id="SM00490">
    <property type="entry name" value="HELICc"/>
    <property type="match status" value="1"/>
</dbReference>
<dbReference type="Gene3D" id="1.20.120.1080">
    <property type="match status" value="1"/>
</dbReference>
<evidence type="ECO:0000256" key="3">
    <source>
        <dbReference type="ARBA" id="ARBA00022806"/>
    </source>
</evidence>
<dbReference type="InterPro" id="IPR027417">
    <property type="entry name" value="P-loop_NTPase"/>
</dbReference>
<dbReference type="NCBIfam" id="TIGR01970">
    <property type="entry name" value="DEAH_box_HrpB"/>
    <property type="match status" value="1"/>
</dbReference>
<dbReference type="SUPFAM" id="SSF52540">
    <property type="entry name" value="P-loop containing nucleoside triphosphate hydrolases"/>
    <property type="match status" value="1"/>
</dbReference>
<dbReference type="Pfam" id="PF24473">
    <property type="entry name" value="CON_HrpB"/>
    <property type="match status" value="1"/>
</dbReference>
<keyword evidence="2" id="KW-0378">Hydrolase</keyword>
<name>A0A545T6W9_9GAMM</name>